<proteinExistence type="predicted"/>
<evidence type="ECO:0000313" key="1">
    <source>
        <dbReference type="EMBL" id="MET1474337.1"/>
    </source>
</evidence>
<accession>A0ABV2C5F9</accession>
<dbReference type="EMBL" id="JBEWCH010000004">
    <property type="protein sequence ID" value="MET1474337.1"/>
    <property type="molecule type" value="Genomic_DNA"/>
</dbReference>
<dbReference type="RefSeq" id="WP_235356191.1">
    <property type="nucleotide sequence ID" value="NZ_FR989672.1"/>
</dbReference>
<evidence type="ECO:0000313" key="2">
    <source>
        <dbReference type="Proteomes" id="UP001548587"/>
    </source>
</evidence>
<gene>
    <name evidence="1" type="ORF">ABXL37_08745</name>
</gene>
<sequence length="48" mass="5151">MQRFVQARCEAEEGKKLPIAAGVTGQNFPDFATMARAFRCGCNVMGAA</sequence>
<name>A0ABV2C5F9_9BURK</name>
<comment type="caution">
    <text evidence="1">The sequence shown here is derived from an EMBL/GenBank/DDBJ whole genome shotgun (WGS) entry which is preliminary data.</text>
</comment>
<keyword evidence="2" id="KW-1185">Reference proteome</keyword>
<dbReference type="Proteomes" id="UP001548587">
    <property type="component" value="Unassembled WGS sequence"/>
</dbReference>
<organism evidence="1 2">
    <name type="scientific">Burkholderia sola</name>
    <dbReference type="NCBI Taxonomy" id="2843302"/>
    <lineage>
        <taxon>Bacteria</taxon>
        <taxon>Pseudomonadati</taxon>
        <taxon>Pseudomonadota</taxon>
        <taxon>Betaproteobacteria</taxon>
        <taxon>Burkholderiales</taxon>
        <taxon>Burkholderiaceae</taxon>
        <taxon>Burkholderia</taxon>
        <taxon>Burkholderia cepacia complex</taxon>
    </lineage>
</organism>
<protein>
    <submittedName>
        <fullName evidence="1">Uncharacterized protein</fullName>
    </submittedName>
</protein>
<reference evidence="1 2" key="1">
    <citation type="submission" date="2024-06" db="EMBL/GenBank/DDBJ databases">
        <title>Burkholderia sola in Mexico.</title>
        <authorList>
            <person name="Estrada P."/>
        </authorList>
    </citation>
    <scope>NUCLEOTIDE SEQUENCE [LARGE SCALE GENOMIC DNA]</scope>
    <source>
        <strain evidence="1 2">CpTa8-5</strain>
    </source>
</reference>